<dbReference type="GO" id="GO:0016887">
    <property type="term" value="F:ATP hydrolysis activity"/>
    <property type="evidence" value="ECO:0007669"/>
    <property type="project" value="InterPro"/>
</dbReference>
<comment type="caution">
    <text evidence="2">The sequence shown here is derived from an EMBL/GenBank/DDBJ whole genome shotgun (WGS) entry which is preliminary data.</text>
</comment>
<feature type="domain" description="Rad50/SbcC-type AAA" evidence="1">
    <location>
        <begin position="1"/>
        <end position="36"/>
    </location>
</feature>
<dbReference type="Proteomes" id="UP000004728">
    <property type="component" value="Unassembled WGS sequence"/>
</dbReference>
<dbReference type="InterPro" id="IPR027417">
    <property type="entry name" value="P-loop_NTPase"/>
</dbReference>
<dbReference type="SUPFAM" id="SSF52540">
    <property type="entry name" value="P-loop containing nucleoside triphosphate hydrolases"/>
    <property type="match status" value="1"/>
</dbReference>
<dbReference type="Gene3D" id="3.40.50.300">
    <property type="entry name" value="P-loop containing nucleotide triphosphate hydrolases"/>
    <property type="match status" value="2"/>
</dbReference>
<dbReference type="Pfam" id="PF13476">
    <property type="entry name" value="AAA_23"/>
    <property type="match status" value="1"/>
</dbReference>
<dbReference type="HOGENOM" id="CLU_006284_0_0_5"/>
<proteinExistence type="predicted"/>
<evidence type="ECO:0000259" key="1">
    <source>
        <dbReference type="Pfam" id="PF13476"/>
    </source>
</evidence>
<dbReference type="InParanoid" id="F1Z670"/>
<keyword evidence="3" id="KW-1185">Reference proteome</keyword>
<name>F1Z670_9SPHN</name>
<reference evidence="2 3" key="1">
    <citation type="journal article" date="2012" name="J. Bacteriol.">
        <title>Draft Genome Sequence of Novosphingobium nitrogenifigens Y88T.</title>
        <authorList>
            <person name="Strabala T.J."/>
            <person name="Macdonald L."/>
            <person name="Liu V."/>
            <person name="Smit A.M."/>
        </authorList>
    </citation>
    <scope>NUCLEOTIDE SEQUENCE [LARGE SCALE GENOMIC DNA]</scope>
    <source>
        <strain evidence="2 3">DSM 19370</strain>
    </source>
</reference>
<dbReference type="EMBL" id="AEWJ01000024">
    <property type="protein sequence ID" value="EGD59852.1"/>
    <property type="molecule type" value="Genomic_DNA"/>
</dbReference>
<protein>
    <recommendedName>
        <fullName evidence="1">Rad50/SbcC-type AAA domain-containing protein</fullName>
    </recommendedName>
</protein>
<evidence type="ECO:0000313" key="2">
    <source>
        <dbReference type="EMBL" id="EGD59852.1"/>
    </source>
</evidence>
<dbReference type="STRING" id="983920.Y88_2291"/>
<dbReference type="InterPro" id="IPR038729">
    <property type="entry name" value="Rad50/SbcC_AAA"/>
</dbReference>
<dbReference type="eggNOG" id="ENOG502Z9NY">
    <property type="taxonomic scope" value="Bacteria"/>
</dbReference>
<evidence type="ECO:0000313" key="3">
    <source>
        <dbReference type="Proteomes" id="UP000004728"/>
    </source>
</evidence>
<dbReference type="PANTHER" id="PTHR32182">
    <property type="entry name" value="DNA REPLICATION AND REPAIR PROTEIN RECF"/>
    <property type="match status" value="1"/>
</dbReference>
<sequence>MTLFEGANGSGKTSILNAIIWCITGHLIRSQRTPESGMTEFPCEVTRADGNVTVHPMSSVTPMPNAGSELPEDGKPIPADTWVELIFADREGTELPPIRRHQTRNSRGKLQESEPNLDALGVDPIAWRIATTMPAMLPFLAVGSTSQLGTAVARLTGLADLVDLAKHAEKAAERITKRSTKEIEAEIDQIGDRYAQHVADLASVISENPDIGFAGDVPEINAEDAGQRLADIAIHFAQAKANGLATAQSVLGAGFDPQQKAARDDLERSIRPAIEQLAQVGNLPSIARLSRLSLEAAQVAAVDGWFEQVHAEAAKLAELAESPDRAKRAQLYALVSTWIHQHDHAADGRCPVCTADLRGACDPVTGLAVADHLVEAETSRELIAQTVAQWASRWHGQLLQQLPEAIIGEARADLPSLPAELLVTGMTAELYATEGFSGSLSALAEDSNMLVAEMAANLPPFEEPSTRSLPASVAGHAGTLLTLMKRVDRAIAFAKWRTAHTAELLGFILAIRKGDSCGQNAERAIGRRLKTLLKIVESVAPLNTAGTCIVRMEAARSERAKKFDRLVLCGRAAAGLQALMPLGTLAQAQVDSLRSILQTRCDHWRNHMYQNATTYAPDLTGTVMDAKGILGLQVGRDGVNAPAQHISNASALRGALLGFFLAFREHVLKQRGGLLTLVLDDPQELLDNDNRERLARGLSGLAANAQLLITTHDRKFARCLVAERRDRAEHLSVHPVNSVHPTVFVAPAQEEVDRKRVIFLESDDNHCAAQDYASDLRVFLEARLGDLFDSIAHPAYTTATKALTLIPLVDRLRGLVTGGSGELFRHPLVKQFVDDSAFAEGAEARRVLNESHHDKASITYMDVKRLDPIFARLRTNVEKVHQQFRLHRWREPLEETNIDTTNVVALRPFIAPTISVPICPDIAAFMGSSPSGGSQDVSEETLEGAWFEEKSLYFVRGDSLGFAIPSGSVAIVEAEPYPGRDHNLVIARNKGKTFARRLARSPGSIGISLSAQMPDPRNSRPTLTFDESKIRLYRIVGAVFTNMAPPAGGGEATPIDDVAELHTVQVAYRVKEDSAIPLALPGQIILGGAELTPGELDGWVGRLVAVTLEDGASIFKRVGSRLPGGLGHLRQFETIGGLGASMVVATEAVGSGDDVPLMISARRVIGVLYDSG</sequence>
<dbReference type="GO" id="GO:0000731">
    <property type="term" value="P:DNA synthesis involved in DNA repair"/>
    <property type="evidence" value="ECO:0007669"/>
    <property type="project" value="TreeGrafter"/>
</dbReference>
<accession>F1Z670</accession>
<dbReference type="PANTHER" id="PTHR32182:SF22">
    <property type="entry name" value="ATP-DEPENDENT ENDONUCLEASE, OLD FAMILY-RELATED"/>
    <property type="match status" value="1"/>
</dbReference>
<dbReference type="GO" id="GO:0006302">
    <property type="term" value="P:double-strand break repair"/>
    <property type="evidence" value="ECO:0007669"/>
    <property type="project" value="InterPro"/>
</dbReference>
<dbReference type="AlphaFoldDB" id="F1Z670"/>
<organism evidence="2 3">
    <name type="scientific">Novosphingobium nitrogenifigens DSM 19370</name>
    <dbReference type="NCBI Taxonomy" id="983920"/>
    <lineage>
        <taxon>Bacteria</taxon>
        <taxon>Pseudomonadati</taxon>
        <taxon>Pseudomonadota</taxon>
        <taxon>Alphaproteobacteria</taxon>
        <taxon>Sphingomonadales</taxon>
        <taxon>Sphingomonadaceae</taxon>
        <taxon>Novosphingobium</taxon>
    </lineage>
</organism>
<gene>
    <name evidence="2" type="ORF">Y88_2291</name>
</gene>